<dbReference type="SUPFAM" id="SSF53383">
    <property type="entry name" value="PLP-dependent transferases"/>
    <property type="match status" value="1"/>
</dbReference>
<evidence type="ECO:0000256" key="9">
    <source>
        <dbReference type="RuleBase" id="RU362118"/>
    </source>
</evidence>
<dbReference type="InterPro" id="IPR015421">
    <property type="entry name" value="PyrdxlP-dep_Trfase_major"/>
</dbReference>
<dbReference type="EC" id="4.4.1.2" evidence="4"/>
<name>A0A542E365_9MICO</name>
<keyword evidence="3 8" id="KW-0663">Pyridoxal phosphate</keyword>
<dbReference type="GO" id="GO:0004123">
    <property type="term" value="F:cystathionine gamma-lyase activity"/>
    <property type="evidence" value="ECO:0007669"/>
    <property type="project" value="TreeGrafter"/>
</dbReference>
<proteinExistence type="inferred from homology"/>
<dbReference type="RefSeq" id="WP_141849098.1">
    <property type="nucleotide sequence ID" value="NZ_BAAAPR010000007.1"/>
</dbReference>
<dbReference type="InterPro" id="IPR015424">
    <property type="entry name" value="PyrdxlP-dep_Trfase"/>
</dbReference>
<sequence length="363" mass="37602">MSHDPAHDGLAPATLAVALGRPARVPGAAVNPGVELTSTYAAPEQGVGYGRNGNATWTAFEEALGGLEGGDALLFGSGMAAISAAASLCPIGGTVVAPRHAYNLTTGLFAEYATQGYDIRTVDLTDTAAVVAALDGADLLWTESPGNPMLEVADLPALFAAARERGVVSVSDNTVATPLLQRPLAHGADVVVHSVTKYLAGHSDVVLGAVVTAPEGDGPGLHERLLRRRTLHGGIAGPMEAWLALRGLRTLALRVERSAANAAELARRLEGHPRVERVRYPGFGGMVAIEVAGGAAAADATAAGCRLWLDATSLGGVESLLERRRKYPAEVLTVPENLLRLSVGIEDVDDLWRDLDAALRASA</sequence>
<comment type="similarity">
    <text evidence="2 9">Belongs to the trans-sulfuration enzymes family.</text>
</comment>
<dbReference type="PANTHER" id="PTHR11808">
    <property type="entry name" value="TRANS-SULFURATION ENZYME FAMILY MEMBER"/>
    <property type="match status" value="1"/>
</dbReference>
<evidence type="ECO:0000256" key="4">
    <source>
        <dbReference type="ARBA" id="ARBA00047175"/>
    </source>
</evidence>
<dbReference type="InterPro" id="IPR015422">
    <property type="entry name" value="PyrdxlP-dep_Trfase_small"/>
</dbReference>
<dbReference type="GO" id="GO:0019343">
    <property type="term" value="P:cysteine biosynthetic process via cystathionine"/>
    <property type="evidence" value="ECO:0007669"/>
    <property type="project" value="TreeGrafter"/>
</dbReference>
<dbReference type="Pfam" id="PF01053">
    <property type="entry name" value="Cys_Met_Meta_PP"/>
    <property type="match status" value="1"/>
</dbReference>
<dbReference type="Gene3D" id="3.40.640.10">
    <property type="entry name" value="Type I PLP-dependent aspartate aminotransferase-like (Major domain)"/>
    <property type="match status" value="1"/>
</dbReference>
<dbReference type="OrthoDB" id="9780685at2"/>
<keyword evidence="11" id="KW-1185">Reference proteome</keyword>
<comment type="catalytic activity">
    <reaction evidence="6">
        <text>L-homocysteine + H2O = 2-oxobutanoate + hydrogen sulfide + NH4(+) + H(+)</text>
        <dbReference type="Rhea" id="RHEA:14501"/>
        <dbReference type="ChEBI" id="CHEBI:15377"/>
        <dbReference type="ChEBI" id="CHEBI:15378"/>
        <dbReference type="ChEBI" id="CHEBI:16763"/>
        <dbReference type="ChEBI" id="CHEBI:28938"/>
        <dbReference type="ChEBI" id="CHEBI:29919"/>
        <dbReference type="ChEBI" id="CHEBI:58199"/>
        <dbReference type="EC" id="4.4.1.2"/>
    </reaction>
    <physiologicalReaction direction="left-to-right" evidence="6">
        <dbReference type="Rhea" id="RHEA:14502"/>
    </physiologicalReaction>
</comment>
<dbReference type="GO" id="GO:0047982">
    <property type="term" value="F:homocysteine desulfhydrase activity"/>
    <property type="evidence" value="ECO:0007669"/>
    <property type="project" value="UniProtKB-EC"/>
</dbReference>
<dbReference type="EMBL" id="VFMN01000001">
    <property type="protein sequence ID" value="TQJ09778.1"/>
    <property type="molecule type" value="Genomic_DNA"/>
</dbReference>
<comment type="catalytic activity">
    <reaction evidence="7">
        <text>L-methionine + H2O = methanethiol + 2-oxobutanoate + NH4(+)</text>
        <dbReference type="Rhea" id="RHEA:23800"/>
        <dbReference type="ChEBI" id="CHEBI:15377"/>
        <dbReference type="ChEBI" id="CHEBI:16007"/>
        <dbReference type="ChEBI" id="CHEBI:16763"/>
        <dbReference type="ChEBI" id="CHEBI:28938"/>
        <dbReference type="ChEBI" id="CHEBI:57844"/>
        <dbReference type="EC" id="4.4.1.11"/>
    </reaction>
    <physiologicalReaction direction="left-to-right" evidence="7">
        <dbReference type="Rhea" id="RHEA:23801"/>
    </physiologicalReaction>
</comment>
<dbReference type="GO" id="GO:0005737">
    <property type="term" value="C:cytoplasm"/>
    <property type="evidence" value="ECO:0007669"/>
    <property type="project" value="TreeGrafter"/>
</dbReference>
<comment type="caution">
    <text evidence="10">The sequence shown here is derived from an EMBL/GenBank/DDBJ whole genome shotgun (WGS) entry which is preliminary data.</text>
</comment>
<dbReference type="Gene3D" id="3.90.1150.10">
    <property type="entry name" value="Aspartate Aminotransferase, domain 1"/>
    <property type="match status" value="1"/>
</dbReference>
<evidence type="ECO:0000256" key="6">
    <source>
        <dbReference type="ARBA" id="ARBA00048780"/>
    </source>
</evidence>
<evidence type="ECO:0000256" key="5">
    <source>
        <dbReference type="ARBA" id="ARBA00047199"/>
    </source>
</evidence>
<organism evidence="10 11">
    <name type="scientific">Lapillicoccus jejuensis</name>
    <dbReference type="NCBI Taxonomy" id="402171"/>
    <lineage>
        <taxon>Bacteria</taxon>
        <taxon>Bacillati</taxon>
        <taxon>Actinomycetota</taxon>
        <taxon>Actinomycetes</taxon>
        <taxon>Micrococcales</taxon>
        <taxon>Intrasporangiaceae</taxon>
        <taxon>Lapillicoccus</taxon>
    </lineage>
</organism>
<evidence type="ECO:0000256" key="7">
    <source>
        <dbReference type="ARBA" id="ARBA00052699"/>
    </source>
</evidence>
<dbReference type="InterPro" id="IPR000277">
    <property type="entry name" value="Cys/Met-Metab_PyrdxlP-dep_enz"/>
</dbReference>
<reference evidence="10 11" key="1">
    <citation type="submission" date="2019-06" db="EMBL/GenBank/DDBJ databases">
        <title>Sequencing the genomes of 1000 actinobacteria strains.</title>
        <authorList>
            <person name="Klenk H.-P."/>
        </authorList>
    </citation>
    <scope>NUCLEOTIDE SEQUENCE [LARGE SCALE GENOMIC DNA]</scope>
    <source>
        <strain evidence="10 11">DSM 18607</strain>
    </source>
</reference>
<evidence type="ECO:0000256" key="1">
    <source>
        <dbReference type="ARBA" id="ARBA00001933"/>
    </source>
</evidence>
<protein>
    <recommendedName>
        <fullName evidence="4">homocysteine desulfhydrase</fullName>
        <ecNumber evidence="4">4.4.1.2</ecNumber>
    </recommendedName>
    <alternativeName>
        <fullName evidence="5">Homocysteine desulfhydrase</fullName>
    </alternativeName>
</protein>
<evidence type="ECO:0000256" key="2">
    <source>
        <dbReference type="ARBA" id="ARBA00009077"/>
    </source>
</evidence>
<comment type="cofactor">
    <cofactor evidence="1 9">
        <name>pyridoxal 5'-phosphate</name>
        <dbReference type="ChEBI" id="CHEBI:597326"/>
    </cofactor>
</comment>
<dbReference type="Proteomes" id="UP000317893">
    <property type="component" value="Unassembled WGS sequence"/>
</dbReference>
<evidence type="ECO:0000313" key="10">
    <source>
        <dbReference type="EMBL" id="TQJ09778.1"/>
    </source>
</evidence>
<dbReference type="GO" id="GO:0030170">
    <property type="term" value="F:pyridoxal phosphate binding"/>
    <property type="evidence" value="ECO:0007669"/>
    <property type="project" value="InterPro"/>
</dbReference>
<dbReference type="GO" id="GO:0003962">
    <property type="term" value="F:cystathionine gamma-synthase activity"/>
    <property type="evidence" value="ECO:0007669"/>
    <property type="project" value="TreeGrafter"/>
</dbReference>
<evidence type="ECO:0000256" key="8">
    <source>
        <dbReference type="PIRSR" id="PIRSR001434-2"/>
    </source>
</evidence>
<dbReference type="AlphaFoldDB" id="A0A542E365"/>
<dbReference type="FunFam" id="3.40.640.10:FF:000046">
    <property type="entry name" value="Cystathionine gamma-lyase"/>
    <property type="match status" value="1"/>
</dbReference>
<feature type="modified residue" description="N6-(pyridoxal phosphate)lysine" evidence="8">
    <location>
        <position position="197"/>
    </location>
</feature>
<accession>A0A542E365</accession>
<dbReference type="PANTHER" id="PTHR11808:SF15">
    <property type="entry name" value="CYSTATHIONINE GAMMA-LYASE"/>
    <property type="match status" value="1"/>
</dbReference>
<dbReference type="PIRSF" id="PIRSF001434">
    <property type="entry name" value="CGS"/>
    <property type="match status" value="1"/>
</dbReference>
<dbReference type="GO" id="GO:0018826">
    <property type="term" value="F:methionine gamma-lyase activity"/>
    <property type="evidence" value="ECO:0007669"/>
    <property type="project" value="UniProtKB-EC"/>
</dbReference>
<dbReference type="GO" id="GO:0019346">
    <property type="term" value="P:transsulfuration"/>
    <property type="evidence" value="ECO:0007669"/>
    <property type="project" value="InterPro"/>
</dbReference>
<gene>
    <name evidence="10" type="ORF">FB458_2894</name>
</gene>
<evidence type="ECO:0000256" key="3">
    <source>
        <dbReference type="ARBA" id="ARBA00022898"/>
    </source>
</evidence>
<evidence type="ECO:0000313" key="11">
    <source>
        <dbReference type="Proteomes" id="UP000317893"/>
    </source>
</evidence>